<keyword evidence="8" id="KW-1185">Reference proteome</keyword>
<evidence type="ECO:0000256" key="3">
    <source>
        <dbReference type="ARBA" id="ARBA00022475"/>
    </source>
</evidence>
<keyword evidence="5" id="KW-1133">Transmembrane helix</keyword>
<dbReference type="EMBL" id="CP011367">
    <property type="protein sequence ID" value="AKJ96397.1"/>
    <property type="molecule type" value="Genomic_DNA"/>
</dbReference>
<proteinExistence type="inferred from homology"/>
<comment type="subcellular location">
    <subcellularLocation>
        <location evidence="1">Cell membrane</location>
        <topology evidence="1">Multi-pass membrane protein</topology>
    </subcellularLocation>
</comment>
<dbReference type="AlphaFoldDB" id="A0A0G3GA21"/>
<dbReference type="KEGG" id="tvr:TVD_03045"/>
<dbReference type="Pfam" id="PF04226">
    <property type="entry name" value="Transgly_assoc"/>
    <property type="match status" value="1"/>
</dbReference>
<sequence>MPVESLLLLLLIGGIAGWLAGLLVHGSGQGILLNIVVGVIGAFLGGWLFTQLGVQAAGLIGSLAAATVGAVLLLGLLRLIRKA</sequence>
<dbReference type="Proteomes" id="UP000064201">
    <property type="component" value="Chromosome"/>
</dbReference>
<dbReference type="OrthoDB" id="9815411at2"/>
<keyword evidence="6" id="KW-0472">Membrane</keyword>
<evidence type="ECO:0000256" key="6">
    <source>
        <dbReference type="ARBA" id="ARBA00023136"/>
    </source>
</evidence>
<evidence type="ECO:0000256" key="4">
    <source>
        <dbReference type="ARBA" id="ARBA00022692"/>
    </source>
</evidence>
<evidence type="ECO:0000256" key="1">
    <source>
        <dbReference type="ARBA" id="ARBA00004651"/>
    </source>
</evidence>
<dbReference type="PANTHER" id="PTHR33884:SF3">
    <property type="entry name" value="UPF0410 PROTEIN YMGE"/>
    <property type="match status" value="1"/>
</dbReference>
<comment type="similarity">
    <text evidence="2">Belongs to the UPF0410 family.</text>
</comment>
<evidence type="ECO:0000313" key="7">
    <source>
        <dbReference type="EMBL" id="AKJ96397.1"/>
    </source>
</evidence>
<evidence type="ECO:0000256" key="2">
    <source>
        <dbReference type="ARBA" id="ARBA00011006"/>
    </source>
</evidence>
<evidence type="ECO:0000256" key="5">
    <source>
        <dbReference type="ARBA" id="ARBA00022989"/>
    </source>
</evidence>
<dbReference type="GO" id="GO:0005886">
    <property type="term" value="C:plasma membrane"/>
    <property type="evidence" value="ECO:0007669"/>
    <property type="project" value="UniProtKB-SubCell"/>
</dbReference>
<protein>
    <submittedName>
        <fullName evidence="7">Membrane protein</fullName>
    </submittedName>
</protein>
<keyword evidence="4" id="KW-0812">Transmembrane</keyword>
<dbReference type="RefSeq" id="WP_026304801.1">
    <property type="nucleotide sequence ID" value="NZ_CP011367.1"/>
</dbReference>
<gene>
    <name evidence="7" type="ORF">TVD_03045</name>
</gene>
<dbReference type="PANTHER" id="PTHR33884">
    <property type="entry name" value="UPF0410 PROTEIN YMGE"/>
    <property type="match status" value="1"/>
</dbReference>
<dbReference type="STRING" id="106634.TVD_03045"/>
<dbReference type="InterPro" id="IPR007341">
    <property type="entry name" value="Transgly_assoc"/>
</dbReference>
<evidence type="ECO:0000313" key="8">
    <source>
        <dbReference type="Proteomes" id="UP000064201"/>
    </source>
</evidence>
<reference evidence="7 8" key="1">
    <citation type="submission" date="2015-04" db="EMBL/GenBank/DDBJ databases">
        <title>Complete Sequence for the Genome of the Thioalkalivibrio versutus D301.</title>
        <authorList>
            <person name="Mu T."/>
            <person name="Zhou J."/>
            <person name="Xu X."/>
        </authorList>
    </citation>
    <scope>NUCLEOTIDE SEQUENCE [LARGE SCALE GENOMIC DNA]</scope>
    <source>
        <strain evidence="7 8">D301</strain>
    </source>
</reference>
<accession>A0A0G3GA21</accession>
<name>A0A0G3GA21_9GAMM</name>
<organism evidence="7 8">
    <name type="scientific">Thioalkalivibrio versutus</name>
    <dbReference type="NCBI Taxonomy" id="106634"/>
    <lineage>
        <taxon>Bacteria</taxon>
        <taxon>Pseudomonadati</taxon>
        <taxon>Pseudomonadota</taxon>
        <taxon>Gammaproteobacteria</taxon>
        <taxon>Chromatiales</taxon>
        <taxon>Ectothiorhodospiraceae</taxon>
        <taxon>Thioalkalivibrio</taxon>
    </lineage>
</organism>
<dbReference type="PATRIC" id="fig|106634.4.peg.622"/>
<keyword evidence="3" id="KW-1003">Cell membrane</keyword>